<name>A0A518D140_9BACT</name>
<evidence type="ECO:0000313" key="11">
    <source>
        <dbReference type="Proteomes" id="UP000319342"/>
    </source>
</evidence>
<feature type="compositionally biased region" description="Basic and acidic residues" evidence="8">
    <location>
        <begin position="287"/>
        <end position="296"/>
    </location>
</feature>
<organism evidence="10 11">
    <name type="scientific">Rohdeia mirabilis</name>
    <dbReference type="NCBI Taxonomy" id="2528008"/>
    <lineage>
        <taxon>Bacteria</taxon>
        <taxon>Pseudomonadati</taxon>
        <taxon>Planctomycetota</taxon>
        <taxon>Planctomycetia</taxon>
        <taxon>Planctomycetia incertae sedis</taxon>
        <taxon>Rohdeia</taxon>
    </lineage>
</organism>
<evidence type="ECO:0000256" key="4">
    <source>
        <dbReference type="ARBA" id="ARBA00022917"/>
    </source>
</evidence>
<gene>
    <name evidence="5 10" type="primary">prfA</name>
    <name evidence="10" type="ORF">Pla163_23050</name>
</gene>
<dbReference type="HAMAP" id="MF_00093">
    <property type="entry name" value="Rel_fac_1"/>
    <property type="match status" value="1"/>
</dbReference>
<keyword evidence="5" id="KW-0963">Cytoplasm</keyword>
<feature type="coiled-coil region" evidence="7">
    <location>
        <begin position="77"/>
        <end position="104"/>
    </location>
</feature>
<comment type="subcellular location">
    <subcellularLocation>
        <location evidence="5">Cytoplasm</location>
    </subcellularLocation>
</comment>
<dbReference type="InterPro" id="IPR004373">
    <property type="entry name" value="RF-1"/>
</dbReference>
<dbReference type="GO" id="GO:0016149">
    <property type="term" value="F:translation release factor activity, codon specific"/>
    <property type="evidence" value="ECO:0007669"/>
    <property type="project" value="UniProtKB-UniRule"/>
</dbReference>
<evidence type="ECO:0000256" key="5">
    <source>
        <dbReference type="HAMAP-Rule" id="MF_00093"/>
    </source>
</evidence>
<comment type="PTM">
    <text evidence="5">Methylated by PrmC. Methylation increases the termination efficiency of RF1.</text>
</comment>
<dbReference type="Proteomes" id="UP000319342">
    <property type="component" value="Chromosome"/>
</dbReference>
<evidence type="ECO:0000256" key="6">
    <source>
        <dbReference type="NCBIfam" id="TIGR00019"/>
    </source>
</evidence>
<dbReference type="InterPro" id="IPR005139">
    <property type="entry name" value="PCRF"/>
</dbReference>
<evidence type="ECO:0000259" key="9">
    <source>
        <dbReference type="PROSITE" id="PS00745"/>
    </source>
</evidence>
<dbReference type="OrthoDB" id="9806673at2"/>
<dbReference type="Pfam" id="PF00472">
    <property type="entry name" value="RF-1"/>
    <property type="match status" value="1"/>
</dbReference>
<keyword evidence="3 5" id="KW-0488">Methylation</keyword>
<proteinExistence type="inferred from homology"/>
<dbReference type="Gene3D" id="3.30.70.1660">
    <property type="match status" value="1"/>
</dbReference>
<dbReference type="EMBL" id="CP036290">
    <property type="protein sequence ID" value="QDU85177.1"/>
    <property type="molecule type" value="Genomic_DNA"/>
</dbReference>
<dbReference type="FunFam" id="3.30.160.20:FF:000004">
    <property type="entry name" value="Peptide chain release factor 1"/>
    <property type="match status" value="1"/>
</dbReference>
<evidence type="ECO:0000256" key="1">
    <source>
        <dbReference type="ARBA" id="ARBA00002986"/>
    </source>
</evidence>
<evidence type="ECO:0000256" key="2">
    <source>
        <dbReference type="ARBA" id="ARBA00010835"/>
    </source>
</evidence>
<comment type="function">
    <text evidence="1 5">Peptide chain release factor 1 directs the termination of translation in response to the peptide chain termination codons UAG and UAA.</text>
</comment>
<dbReference type="SUPFAM" id="SSF75620">
    <property type="entry name" value="Release factor"/>
    <property type="match status" value="1"/>
</dbReference>
<dbReference type="NCBIfam" id="NF001859">
    <property type="entry name" value="PRK00591.1"/>
    <property type="match status" value="1"/>
</dbReference>
<reference evidence="10 11" key="1">
    <citation type="submission" date="2019-02" db="EMBL/GenBank/DDBJ databases">
        <title>Deep-cultivation of Planctomycetes and their phenomic and genomic characterization uncovers novel biology.</title>
        <authorList>
            <person name="Wiegand S."/>
            <person name="Jogler M."/>
            <person name="Boedeker C."/>
            <person name="Pinto D."/>
            <person name="Vollmers J."/>
            <person name="Rivas-Marin E."/>
            <person name="Kohn T."/>
            <person name="Peeters S.H."/>
            <person name="Heuer A."/>
            <person name="Rast P."/>
            <person name="Oberbeckmann S."/>
            <person name="Bunk B."/>
            <person name="Jeske O."/>
            <person name="Meyerdierks A."/>
            <person name="Storesund J.E."/>
            <person name="Kallscheuer N."/>
            <person name="Luecker S."/>
            <person name="Lage O.M."/>
            <person name="Pohl T."/>
            <person name="Merkel B.J."/>
            <person name="Hornburger P."/>
            <person name="Mueller R.-W."/>
            <person name="Bruemmer F."/>
            <person name="Labrenz M."/>
            <person name="Spormann A.M."/>
            <person name="Op den Camp H."/>
            <person name="Overmann J."/>
            <person name="Amann R."/>
            <person name="Jetten M.S.M."/>
            <person name="Mascher T."/>
            <person name="Medema M.H."/>
            <person name="Devos D.P."/>
            <person name="Kaster A.-K."/>
            <person name="Ovreas L."/>
            <person name="Rohde M."/>
            <person name="Galperin M.Y."/>
            <person name="Jogler C."/>
        </authorList>
    </citation>
    <scope>NUCLEOTIDE SEQUENCE [LARGE SCALE GENOMIC DNA]</scope>
    <source>
        <strain evidence="10 11">Pla163</strain>
    </source>
</reference>
<accession>A0A518D140</accession>
<comment type="similarity">
    <text evidence="2 5">Belongs to the prokaryotic/mitochondrial release factor family.</text>
</comment>
<dbReference type="PROSITE" id="PS00745">
    <property type="entry name" value="RF_PROK_I"/>
    <property type="match status" value="1"/>
</dbReference>
<dbReference type="InterPro" id="IPR045853">
    <property type="entry name" value="Pep_chain_release_fac_I_sf"/>
</dbReference>
<keyword evidence="11" id="KW-1185">Reference proteome</keyword>
<dbReference type="NCBIfam" id="TIGR00019">
    <property type="entry name" value="prfA"/>
    <property type="match status" value="1"/>
</dbReference>
<dbReference type="PANTHER" id="PTHR43804:SF7">
    <property type="entry name" value="LD18447P"/>
    <property type="match status" value="1"/>
</dbReference>
<feature type="region of interest" description="Disordered" evidence="8">
    <location>
        <begin position="287"/>
        <end position="319"/>
    </location>
</feature>
<dbReference type="Gene3D" id="3.30.160.20">
    <property type="match status" value="1"/>
</dbReference>
<feature type="compositionally biased region" description="Polar residues" evidence="8">
    <location>
        <begin position="308"/>
        <end position="317"/>
    </location>
</feature>
<dbReference type="InterPro" id="IPR000352">
    <property type="entry name" value="Pep_chain_release_fac_I"/>
</dbReference>
<dbReference type="FunFam" id="3.30.70.1660:FF:000002">
    <property type="entry name" value="Peptide chain release factor 1"/>
    <property type="match status" value="1"/>
</dbReference>
<evidence type="ECO:0000256" key="7">
    <source>
        <dbReference type="SAM" id="Coils"/>
    </source>
</evidence>
<dbReference type="SMART" id="SM00937">
    <property type="entry name" value="PCRF"/>
    <property type="match status" value="1"/>
</dbReference>
<evidence type="ECO:0000313" key="10">
    <source>
        <dbReference type="EMBL" id="QDU85177.1"/>
    </source>
</evidence>
<dbReference type="AlphaFoldDB" id="A0A518D140"/>
<evidence type="ECO:0000256" key="3">
    <source>
        <dbReference type="ARBA" id="ARBA00022481"/>
    </source>
</evidence>
<dbReference type="InterPro" id="IPR050057">
    <property type="entry name" value="Prokaryotic/Mito_RF"/>
</dbReference>
<protein>
    <recommendedName>
        <fullName evidence="5 6">Peptide chain release factor 1</fullName>
        <shortName evidence="5">RF-1</shortName>
    </recommendedName>
</protein>
<dbReference type="PANTHER" id="PTHR43804">
    <property type="entry name" value="LD18447P"/>
    <property type="match status" value="1"/>
</dbReference>
<keyword evidence="7" id="KW-0175">Coiled coil</keyword>
<dbReference type="RefSeq" id="WP_145188055.1">
    <property type="nucleotide sequence ID" value="NZ_CP036290.1"/>
</dbReference>
<keyword evidence="4 5" id="KW-0648">Protein biosynthesis</keyword>
<dbReference type="Pfam" id="PF03462">
    <property type="entry name" value="PCRF"/>
    <property type="match status" value="1"/>
</dbReference>
<evidence type="ECO:0000256" key="8">
    <source>
        <dbReference type="SAM" id="MobiDB-lite"/>
    </source>
</evidence>
<dbReference type="GO" id="GO:0005737">
    <property type="term" value="C:cytoplasm"/>
    <property type="evidence" value="ECO:0007669"/>
    <property type="project" value="UniProtKB-SubCell"/>
</dbReference>
<dbReference type="Gene3D" id="6.10.140.1950">
    <property type="match status" value="1"/>
</dbReference>
<sequence>MDPVIVGKLAERARRFEEIERMVSQPEIASDPRRFPALLRERGQLERAYELNREVLALTADGTEARSMVESGDQELAELGREELERIEARRPALEREIKRELVKDEELARTRVIVEVRAGTGGDEATLFARDLFEIYTRYAELRRWRIEPIEATTSDVGGFKEMIFALDGPDVWNRMRFESGGHRVQRVPATESQGRTHTSAATVAVLPEAEDVDIEIRDEDLRIDTMRAGGPGGQSVNTTSSAVRITHLPTNTVVQCQDEKSQLKNKAKAMRVLRARLYDAEQQRLHAERADQRKSQVGSGDRSQRVRTYNYPQNRCTDHRLSDNHSLEGITAGKLDPVIDALIEVDLAERIRAL</sequence>
<feature type="modified residue" description="N5-methylglutamine" evidence="5">
    <location>
        <position position="236"/>
    </location>
</feature>
<feature type="domain" description="Prokaryotic-type class I peptide chain release factors" evidence="9">
    <location>
        <begin position="229"/>
        <end position="245"/>
    </location>
</feature>